<dbReference type="OrthoDB" id="26970at2759"/>
<proteinExistence type="inferred from homology"/>
<accession>A0A0P5T5G1</accession>
<dbReference type="GO" id="GO:0001181">
    <property type="term" value="F:RNA polymerase I general transcription initiation factor activity"/>
    <property type="evidence" value="ECO:0007669"/>
    <property type="project" value="InterPro"/>
</dbReference>
<organism evidence="2">
    <name type="scientific">Daphnia magna</name>
    <dbReference type="NCBI Taxonomy" id="35525"/>
    <lineage>
        <taxon>Eukaryota</taxon>
        <taxon>Metazoa</taxon>
        <taxon>Ecdysozoa</taxon>
        <taxon>Arthropoda</taxon>
        <taxon>Crustacea</taxon>
        <taxon>Branchiopoda</taxon>
        <taxon>Diplostraca</taxon>
        <taxon>Cladocera</taxon>
        <taxon>Anomopoda</taxon>
        <taxon>Daphniidae</taxon>
        <taxon>Daphnia</taxon>
    </lineage>
</organism>
<dbReference type="PANTHER" id="PTHR12790">
    <property type="entry name" value="TRANSCRIPTION INITIATION FACTOR IA RRN3"/>
    <property type="match status" value="1"/>
</dbReference>
<dbReference type="InterPro" id="IPR007991">
    <property type="entry name" value="RNA_pol_I_trans_ini_fac_RRN3"/>
</dbReference>
<evidence type="ECO:0000256" key="1">
    <source>
        <dbReference type="ARBA" id="ARBA00010098"/>
    </source>
</evidence>
<dbReference type="Pfam" id="PF05327">
    <property type="entry name" value="RRN3"/>
    <property type="match status" value="2"/>
</dbReference>
<dbReference type="GO" id="GO:0001042">
    <property type="term" value="F:RNA polymerase I core binding"/>
    <property type="evidence" value="ECO:0007669"/>
    <property type="project" value="TreeGrafter"/>
</dbReference>
<dbReference type="GO" id="GO:0006361">
    <property type="term" value="P:transcription initiation at RNA polymerase I promoter"/>
    <property type="evidence" value="ECO:0007669"/>
    <property type="project" value="InterPro"/>
</dbReference>
<dbReference type="PANTHER" id="PTHR12790:SF0">
    <property type="entry name" value="RNA POLYMERASE I-SPECIFIC TRANSCRIPTION INITIATION FACTOR RRN3-RELATED"/>
    <property type="match status" value="1"/>
</dbReference>
<dbReference type="GO" id="GO:0003743">
    <property type="term" value="F:translation initiation factor activity"/>
    <property type="evidence" value="ECO:0007669"/>
    <property type="project" value="UniProtKB-KW"/>
</dbReference>
<name>A0A0P5T5G1_9CRUS</name>
<keyword evidence="2" id="KW-0396">Initiation factor</keyword>
<dbReference type="EMBL" id="GDIQ01098281">
    <property type="protein sequence ID" value="JAL53445.1"/>
    <property type="molecule type" value="Transcribed_RNA"/>
</dbReference>
<dbReference type="AlphaFoldDB" id="A0A0P5T5G1"/>
<evidence type="ECO:0000313" key="2">
    <source>
        <dbReference type="EMBL" id="JAL53445.1"/>
    </source>
</evidence>
<dbReference type="GO" id="GO:0005634">
    <property type="term" value="C:nucleus"/>
    <property type="evidence" value="ECO:0007669"/>
    <property type="project" value="TreeGrafter"/>
</dbReference>
<keyword evidence="2" id="KW-0648">Protein biosynthesis</keyword>
<sequence length="541" mass="61902">MVGPVSYLTCSMTRTSVLKTMASKKLAQPLQVRFDSLVTIDVVSILKDYIEGRSDVKYSQLLNLKNDPHVNDAFLLLILQQVNNAISLLVPKVEQFVYALLNISWTSRPPAVLDEYLSFVQTLVSAHTYYCKPVVKMLVSNLTLNPDTELATRHAHDLLRRILELIPLSQRIVLDSLNDCFPYIGSGCTEQVNYVRNLLMFAEYHVTARSYILNIITGRMIKLDSRVPIEDLLKSFGLTINLDNSVNNQAVQTLDEMMKVMFELCNAKCRSDWDVHRSFYYDMYAAFESLILPAVGIHHVHYLMFYICSTKPILYETYIERLWTMFQNPSSPLNIRKSSADYLASFLGKAAFVPMKVVNFCLERVCKWIHAYLDRQVKGEGIAVFKIRAHAAFYAACHIPFYVVAARHHDYLGNKKLLTELQALDLTRIVSSSLNPLRYCHATTVRQFAESASHLQVVFCHTIMIRNQRVCLPEATTDTFVMETEYPFEKYLLPMSMNFVSSLVIDKPIGRDDSLYDSDQVMEELLSESPRVGGFMHHFLG</sequence>
<reference evidence="2" key="1">
    <citation type="submission" date="2015-10" db="EMBL/GenBank/DDBJ databases">
        <title>EvidentialGene: Evidence-directed Construction of Complete mRNA Transcriptomes without Genomes.</title>
        <authorList>
            <person name="Gilbert D.G."/>
        </authorList>
    </citation>
    <scope>NUCLEOTIDE SEQUENCE</scope>
</reference>
<protein>
    <submittedName>
        <fullName evidence="2">RNA polymerase I-specific transcription initiation factor RRN3</fullName>
    </submittedName>
</protein>
<comment type="similarity">
    <text evidence="1">Belongs to the RRN3 family.</text>
</comment>